<evidence type="ECO:0000313" key="2">
    <source>
        <dbReference type="EMBL" id="MBD2296031.1"/>
    </source>
</evidence>
<organism evidence="2 3">
    <name type="scientific">Anabaena sphaerica FACHB-251</name>
    <dbReference type="NCBI Taxonomy" id="2692883"/>
    <lineage>
        <taxon>Bacteria</taxon>
        <taxon>Bacillati</taxon>
        <taxon>Cyanobacteriota</taxon>
        <taxon>Cyanophyceae</taxon>
        <taxon>Nostocales</taxon>
        <taxon>Nostocaceae</taxon>
        <taxon>Anabaena</taxon>
    </lineage>
</organism>
<dbReference type="AlphaFoldDB" id="A0A927A3D1"/>
<dbReference type="EMBL" id="JACJQU010000018">
    <property type="protein sequence ID" value="MBD2296031.1"/>
    <property type="molecule type" value="Genomic_DNA"/>
</dbReference>
<gene>
    <name evidence="2" type="ORF">H6G06_21770</name>
</gene>
<comment type="caution">
    <text evidence="2">The sequence shown here is derived from an EMBL/GenBank/DDBJ whole genome shotgun (WGS) entry which is preliminary data.</text>
</comment>
<feature type="transmembrane region" description="Helical" evidence="1">
    <location>
        <begin position="20"/>
        <end position="42"/>
    </location>
</feature>
<dbReference type="Proteomes" id="UP000662185">
    <property type="component" value="Unassembled WGS sequence"/>
</dbReference>
<protein>
    <submittedName>
        <fullName evidence="2">Uncharacterized protein</fullName>
    </submittedName>
</protein>
<evidence type="ECO:0000313" key="3">
    <source>
        <dbReference type="Proteomes" id="UP000662185"/>
    </source>
</evidence>
<accession>A0A927A3D1</accession>
<reference evidence="3" key="1">
    <citation type="journal article" date="2020" name="ISME J.">
        <title>Comparative genomics reveals insights into cyanobacterial evolution and habitat adaptation.</title>
        <authorList>
            <person name="Chen M.Y."/>
            <person name="Teng W.K."/>
            <person name="Zhao L."/>
            <person name="Hu C.X."/>
            <person name="Zhou Y.K."/>
            <person name="Han B.P."/>
            <person name="Song L.R."/>
            <person name="Shu W.S."/>
        </authorList>
    </citation>
    <scope>NUCLEOTIDE SEQUENCE [LARGE SCALE GENOMIC DNA]</scope>
    <source>
        <strain evidence="3">FACHB-251</strain>
    </source>
</reference>
<sequence>MTSSHPWEKRYFTYPPQMGMYVINAILGSIQALATIRLQLILQNLTPNLQSKLRLYLQFKKRKWDNINL</sequence>
<proteinExistence type="predicted"/>
<evidence type="ECO:0000256" key="1">
    <source>
        <dbReference type="SAM" id="Phobius"/>
    </source>
</evidence>
<keyword evidence="3" id="KW-1185">Reference proteome</keyword>
<dbReference type="RefSeq" id="WP_190563968.1">
    <property type="nucleotide sequence ID" value="NZ_JACJQU010000018.1"/>
</dbReference>
<keyword evidence="1" id="KW-1133">Transmembrane helix</keyword>
<keyword evidence="1" id="KW-0472">Membrane</keyword>
<keyword evidence="1" id="KW-0812">Transmembrane</keyword>
<name>A0A927A3D1_9NOST</name>